<dbReference type="PANTHER" id="PTHR42939">
    <property type="entry name" value="ABC TRANSPORTER ATP-BINDING PROTEIN ALBC-RELATED"/>
    <property type="match status" value="1"/>
</dbReference>
<evidence type="ECO:0000256" key="4">
    <source>
        <dbReference type="SAM" id="MobiDB-lite"/>
    </source>
</evidence>
<keyword evidence="1" id="KW-0813">Transport</keyword>
<dbReference type="PROSITE" id="PS50893">
    <property type="entry name" value="ABC_TRANSPORTER_2"/>
    <property type="match status" value="1"/>
</dbReference>
<dbReference type="GO" id="GO:0016887">
    <property type="term" value="F:ATP hydrolysis activity"/>
    <property type="evidence" value="ECO:0007669"/>
    <property type="project" value="InterPro"/>
</dbReference>
<proteinExistence type="predicted"/>
<keyword evidence="3" id="KW-0067">ATP-binding</keyword>
<dbReference type="AlphaFoldDB" id="A0A855XZH3"/>
<sequence>MPTAYIYWALRLPNGCDSMGWRARAGESGFFDKAGKAAADSNGRIISLQQVSKRLGDVQVLNDINLEVGQGECIVLVGRNGSGKSTLLRVLAGMLRPDAGSLHKPGHGRIMYALDGLPRLPFTPREYLSEMGRIRGMRPEILRQRIGELSELLFVGTALDQNLPQLSKGTLQKVNLIQALLPGPDGLLLLDEPLSGLDVPAQEAIVALLRQWKQEGSQIVTACHEPLLIERLADQVIVLQKGTVLRRWSQEDLQQAGEPAVSVLSVMEGLEQSVIDALLVDQPGIITCHRGMVRQDDGREVWDWKVSRSSADQIIGMILAAGGSILSVQPEETRLNMEGLMEGRHPGEVMSREAAERPSSLSTAGGDLQ</sequence>
<evidence type="ECO:0000256" key="1">
    <source>
        <dbReference type="ARBA" id="ARBA00022448"/>
    </source>
</evidence>
<comment type="caution">
    <text evidence="6">The sequence shown here is derived from an EMBL/GenBank/DDBJ whole genome shotgun (WGS) entry which is preliminary data.</text>
</comment>
<dbReference type="InterPro" id="IPR003439">
    <property type="entry name" value="ABC_transporter-like_ATP-bd"/>
</dbReference>
<evidence type="ECO:0000259" key="5">
    <source>
        <dbReference type="PROSITE" id="PS50893"/>
    </source>
</evidence>
<dbReference type="InterPro" id="IPR027417">
    <property type="entry name" value="P-loop_NTPase"/>
</dbReference>
<evidence type="ECO:0000256" key="2">
    <source>
        <dbReference type="ARBA" id="ARBA00022741"/>
    </source>
</evidence>
<dbReference type="Proteomes" id="UP000247078">
    <property type="component" value="Unassembled WGS sequence"/>
</dbReference>
<dbReference type="InterPro" id="IPR003593">
    <property type="entry name" value="AAA+_ATPase"/>
</dbReference>
<evidence type="ECO:0000313" key="6">
    <source>
        <dbReference type="EMBL" id="PWW39863.1"/>
    </source>
</evidence>
<evidence type="ECO:0000256" key="3">
    <source>
        <dbReference type="ARBA" id="ARBA00022840"/>
    </source>
</evidence>
<dbReference type="SMART" id="SM00382">
    <property type="entry name" value="AAA"/>
    <property type="match status" value="1"/>
</dbReference>
<dbReference type="Gene3D" id="3.40.50.300">
    <property type="entry name" value="P-loop containing nucleotide triphosphate hydrolases"/>
    <property type="match status" value="1"/>
</dbReference>
<keyword evidence="2" id="KW-0547">Nucleotide-binding</keyword>
<reference evidence="6 7" key="1">
    <citation type="submission" date="2018-05" db="EMBL/GenBank/DDBJ databases">
        <title>Freshwater and sediment microbial communities from various areas in North America, analyzing microbe dynamics in response to fracking.</title>
        <authorList>
            <person name="Lamendella R."/>
        </authorList>
    </citation>
    <scope>NUCLEOTIDE SEQUENCE [LARGE SCALE GENOMIC DNA]</scope>
    <source>
        <strain evidence="6 7">DB-3</strain>
    </source>
</reference>
<feature type="domain" description="ABC transporter" evidence="5">
    <location>
        <begin position="46"/>
        <end position="266"/>
    </location>
</feature>
<dbReference type="GO" id="GO:0005524">
    <property type="term" value="F:ATP binding"/>
    <property type="evidence" value="ECO:0007669"/>
    <property type="project" value="UniProtKB-KW"/>
</dbReference>
<feature type="region of interest" description="Disordered" evidence="4">
    <location>
        <begin position="348"/>
        <end position="369"/>
    </location>
</feature>
<accession>A0A855XZH3</accession>
<organism evidence="6 7">
    <name type="scientific">Paenibacillus pabuli</name>
    <dbReference type="NCBI Taxonomy" id="1472"/>
    <lineage>
        <taxon>Bacteria</taxon>
        <taxon>Bacillati</taxon>
        <taxon>Bacillota</taxon>
        <taxon>Bacilli</taxon>
        <taxon>Bacillales</taxon>
        <taxon>Paenibacillaceae</taxon>
        <taxon>Paenibacillus</taxon>
    </lineage>
</organism>
<name>A0A855XZH3_9BACL</name>
<evidence type="ECO:0000313" key="7">
    <source>
        <dbReference type="Proteomes" id="UP000247078"/>
    </source>
</evidence>
<dbReference type="SUPFAM" id="SSF52540">
    <property type="entry name" value="P-loop containing nucleoside triphosphate hydrolases"/>
    <property type="match status" value="1"/>
</dbReference>
<dbReference type="EMBL" id="QGTZ01000006">
    <property type="protein sequence ID" value="PWW39863.1"/>
    <property type="molecule type" value="Genomic_DNA"/>
</dbReference>
<gene>
    <name evidence="6" type="ORF">DET56_106249</name>
</gene>
<dbReference type="PANTHER" id="PTHR42939:SF1">
    <property type="entry name" value="ABC TRANSPORTER ATP-BINDING PROTEIN ALBC-RELATED"/>
    <property type="match status" value="1"/>
</dbReference>
<protein>
    <submittedName>
        <fullName evidence="6">ABC-type multidrug transport system ATPase subunit</fullName>
    </submittedName>
</protein>
<dbReference type="Pfam" id="PF00005">
    <property type="entry name" value="ABC_tran"/>
    <property type="match status" value="1"/>
</dbReference>
<dbReference type="InterPro" id="IPR051782">
    <property type="entry name" value="ABC_Transporter_VariousFunc"/>
</dbReference>